<sequence length="157" mass="17106">MCIRKTLLLLKIGDTQAAKDCLATCSTTDDNLNLQKQVLEALTHCSSSSLPTAVSSLQSLAKTYPSNPLIKHNLAIAYLYTNNVILASEILEVLVTEDEVLFPTLLFNVSTVYELRTEKARERKLELVDRVEEVGGGGSTGMQVGGFEKGLAEFKLA</sequence>
<proteinExistence type="predicted"/>
<evidence type="ECO:0000313" key="2">
    <source>
        <dbReference type="EMBL" id="CAD0098357.1"/>
    </source>
</evidence>
<evidence type="ECO:0008006" key="4">
    <source>
        <dbReference type="Google" id="ProtNLM"/>
    </source>
</evidence>
<dbReference type="GO" id="GO:0030008">
    <property type="term" value="C:TRAPP complex"/>
    <property type="evidence" value="ECO:0007669"/>
    <property type="project" value="TreeGrafter"/>
</dbReference>
<dbReference type="PANTHER" id="PTHR21581:SF6">
    <property type="entry name" value="TRAFFICKING PROTEIN PARTICLE COMPLEX SUBUNIT 12"/>
    <property type="match status" value="1"/>
</dbReference>
<keyword evidence="1" id="KW-0732">Signal</keyword>
<dbReference type="EMBL" id="CAIJEO010000009">
    <property type="protein sequence ID" value="CAD0098357.1"/>
    <property type="molecule type" value="Genomic_DNA"/>
</dbReference>
<comment type="caution">
    <text evidence="2">The sequence shown here is derived from an EMBL/GenBank/DDBJ whole genome shotgun (WGS) entry which is preliminary data.</text>
</comment>
<accession>A0A9N8K5X2</accession>
<evidence type="ECO:0000313" key="3">
    <source>
        <dbReference type="Proteomes" id="UP000714618"/>
    </source>
</evidence>
<dbReference type="OrthoDB" id="428342at2759"/>
<name>A0A9N8K5X2_9PEZI</name>
<dbReference type="Gene3D" id="1.25.40.10">
    <property type="entry name" value="Tetratricopeptide repeat domain"/>
    <property type="match status" value="1"/>
</dbReference>
<dbReference type="GO" id="GO:0005794">
    <property type="term" value="C:Golgi apparatus"/>
    <property type="evidence" value="ECO:0007669"/>
    <property type="project" value="TreeGrafter"/>
</dbReference>
<dbReference type="PANTHER" id="PTHR21581">
    <property type="entry name" value="D-ALANYL-D-ALANINE CARBOXYPEPTIDASE"/>
    <property type="match status" value="1"/>
</dbReference>
<keyword evidence="3" id="KW-1185">Reference proteome</keyword>
<protein>
    <recommendedName>
        <fullName evidence="4">Coatomer subunit epsilon</fullName>
    </recommendedName>
</protein>
<dbReference type="AlphaFoldDB" id="A0A9N8K5X2"/>
<feature type="chain" id="PRO_5040367880" description="Coatomer subunit epsilon" evidence="1">
    <location>
        <begin position="18"/>
        <end position="157"/>
    </location>
</feature>
<gene>
    <name evidence="2" type="ORF">AWRI4233_LOCUS7181</name>
</gene>
<organism evidence="2 3">
    <name type="scientific">Aureobasidium mustum</name>
    <dbReference type="NCBI Taxonomy" id="2773714"/>
    <lineage>
        <taxon>Eukaryota</taxon>
        <taxon>Fungi</taxon>
        <taxon>Dikarya</taxon>
        <taxon>Ascomycota</taxon>
        <taxon>Pezizomycotina</taxon>
        <taxon>Dothideomycetes</taxon>
        <taxon>Dothideomycetidae</taxon>
        <taxon>Dothideales</taxon>
        <taxon>Saccotheciaceae</taxon>
        <taxon>Aureobasidium</taxon>
    </lineage>
</organism>
<dbReference type="Proteomes" id="UP000714618">
    <property type="component" value="Unassembled WGS sequence"/>
</dbReference>
<dbReference type="InterPro" id="IPR011990">
    <property type="entry name" value="TPR-like_helical_dom_sf"/>
</dbReference>
<evidence type="ECO:0000256" key="1">
    <source>
        <dbReference type="SAM" id="SignalP"/>
    </source>
</evidence>
<reference evidence="2" key="1">
    <citation type="submission" date="2020-06" db="EMBL/GenBank/DDBJ databases">
        <authorList>
            <person name="Onetto C."/>
        </authorList>
    </citation>
    <scope>NUCLEOTIDE SEQUENCE</scope>
</reference>
<dbReference type="SUPFAM" id="SSF48452">
    <property type="entry name" value="TPR-like"/>
    <property type="match status" value="1"/>
</dbReference>
<feature type="signal peptide" evidence="1">
    <location>
        <begin position="1"/>
        <end position="17"/>
    </location>
</feature>